<evidence type="ECO:0000313" key="12">
    <source>
        <dbReference type="EMBL" id="PHH70749.1"/>
    </source>
</evidence>
<dbReference type="GO" id="GO:0005789">
    <property type="term" value="C:endoplasmic reticulum membrane"/>
    <property type="evidence" value="ECO:0007669"/>
    <property type="project" value="UniProtKB-SubCell"/>
</dbReference>
<dbReference type="PANTHER" id="PTHR13205:SF15">
    <property type="entry name" value="DOLICHOL KINASE"/>
    <property type="match status" value="1"/>
</dbReference>
<keyword evidence="6" id="KW-0418">Kinase</keyword>
<feature type="transmembrane region" description="Helical" evidence="11">
    <location>
        <begin position="323"/>
        <end position="342"/>
    </location>
</feature>
<feature type="region of interest" description="Disordered" evidence="10">
    <location>
        <begin position="85"/>
        <end position="105"/>
    </location>
</feature>
<evidence type="ECO:0000256" key="7">
    <source>
        <dbReference type="ARBA" id="ARBA00022824"/>
    </source>
</evidence>
<feature type="region of interest" description="Disordered" evidence="10">
    <location>
        <begin position="1"/>
        <end position="67"/>
    </location>
</feature>
<evidence type="ECO:0000256" key="5">
    <source>
        <dbReference type="ARBA" id="ARBA00022692"/>
    </source>
</evidence>
<evidence type="ECO:0000256" key="6">
    <source>
        <dbReference type="ARBA" id="ARBA00022777"/>
    </source>
</evidence>
<feature type="compositionally biased region" description="Basic and acidic residues" evidence="10">
    <location>
        <begin position="40"/>
        <end position="51"/>
    </location>
</feature>
<dbReference type="AlphaFoldDB" id="A0A2C5XFP8"/>
<keyword evidence="13" id="KW-1185">Reference proteome</keyword>
<comment type="subcellular location">
    <subcellularLocation>
        <location evidence="1">Endoplasmic reticulum membrane</location>
        <topology evidence="1">Multi-pass membrane protein</topology>
    </subcellularLocation>
</comment>
<evidence type="ECO:0000256" key="2">
    <source>
        <dbReference type="ARBA" id="ARBA00010794"/>
    </source>
</evidence>
<feature type="transmembrane region" description="Helical" evidence="11">
    <location>
        <begin position="623"/>
        <end position="656"/>
    </location>
</feature>
<organism evidence="12 13">
    <name type="scientific">Ophiocordyceps camponoti-rufipedis</name>
    <dbReference type="NCBI Taxonomy" id="2004952"/>
    <lineage>
        <taxon>Eukaryota</taxon>
        <taxon>Fungi</taxon>
        <taxon>Dikarya</taxon>
        <taxon>Ascomycota</taxon>
        <taxon>Pezizomycotina</taxon>
        <taxon>Sordariomycetes</taxon>
        <taxon>Hypocreomycetidae</taxon>
        <taxon>Hypocreales</taxon>
        <taxon>Ophiocordycipitaceae</taxon>
        <taxon>Ophiocordyceps</taxon>
    </lineage>
</organism>
<evidence type="ECO:0000256" key="1">
    <source>
        <dbReference type="ARBA" id="ARBA00004477"/>
    </source>
</evidence>
<keyword evidence="9 11" id="KW-0472">Membrane</keyword>
<protein>
    <recommendedName>
        <fullName evidence="3">dolichol kinase</fullName>
        <ecNumber evidence="3">2.7.1.108</ecNumber>
    </recommendedName>
</protein>
<keyword evidence="8 11" id="KW-1133">Transmembrane helix</keyword>
<reference evidence="12 13" key="1">
    <citation type="submission" date="2017-06" db="EMBL/GenBank/DDBJ databases">
        <title>Ant-infecting Ophiocordyceps genomes reveal a high diversity of potential behavioral manipulation genes and a possible major role for enterotoxins.</title>
        <authorList>
            <person name="De Bekker C."/>
            <person name="Evans H.C."/>
            <person name="Brachmann A."/>
            <person name="Hughes D.P."/>
        </authorList>
    </citation>
    <scope>NUCLEOTIDE SEQUENCE [LARGE SCALE GENOMIC DNA]</scope>
    <source>
        <strain evidence="12 13">Map16</strain>
    </source>
</reference>
<dbReference type="STRING" id="2004952.A0A2C5XFP8"/>
<dbReference type="EC" id="2.7.1.108" evidence="3"/>
<feature type="transmembrane region" description="Helical" evidence="11">
    <location>
        <begin position="173"/>
        <end position="194"/>
    </location>
</feature>
<feature type="compositionally biased region" description="Basic and acidic residues" evidence="10">
    <location>
        <begin position="439"/>
        <end position="451"/>
    </location>
</feature>
<feature type="transmembrane region" description="Helical" evidence="11">
    <location>
        <begin position="348"/>
        <end position="371"/>
    </location>
</feature>
<feature type="transmembrane region" description="Helical" evidence="11">
    <location>
        <begin position="591"/>
        <end position="611"/>
    </location>
</feature>
<dbReference type="EMBL" id="NJES01000590">
    <property type="protein sequence ID" value="PHH70749.1"/>
    <property type="molecule type" value="Genomic_DNA"/>
</dbReference>
<gene>
    <name evidence="12" type="ORF">CDD80_5757</name>
</gene>
<dbReference type="InterPro" id="IPR032974">
    <property type="entry name" value="Polypren_kinase"/>
</dbReference>
<dbReference type="PANTHER" id="PTHR13205">
    <property type="entry name" value="TRANSMEMBRANE PROTEIN 15-RELATED"/>
    <property type="match status" value="1"/>
</dbReference>
<evidence type="ECO:0000256" key="3">
    <source>
        <dbReference type="ARBA" id="ARBA00012132"/>
    </source>
</evidence>
<feature type="compositionally biased region" description="Acidic residues" evidence="10">
    <location>
        <begin position="900"/>
        <end position="914"/>
    </location>
</feature>
<feature type="transmembrane region" description="Helical" evidence="11">
    <location>
        <begin position="770"/>
        <end position="788"/>
    </location>
</feature>
<proteinExistence type="inferred from homology"/>
<feature type="region of interest" description="Disordered" evidence="10">
    <location>
        <begin position="439"/>
        <end position="458"/>
    </location>
</feature>
<comment type="similarity">
    <text evidence="2">Belongs to the polyprenol kinase family.</text>
</comment>
<keyword evidence="4" id="KW-0808">Transferase</keyword>
<feature type="transmembrane region" description="Helical" evidence="11">
    <location>
        <begin position="690"/>
        <end position="711"/>
    </location>
</feature>
<dbReference type="GO" id="GO:0004168">
    <property type="term" value="F:dolichol kinase activity"/>
    <property type="evidence" value="ECO:0007669"/>
    <property type="project" value="UniProtKB-EC"/>
</dbReference>
<evidence type="ECO:0000256" key="9">
    <source>
        <dbReference type="ARBA" id="ARBA00023136"/>
    </source>
</evidence>
<dbReference type="Proteomes" id="UP000226431">
    <property type="component" value="Unassembled WGS sequence"/>
</dbReference>
<feature type="transmembrane region" description="Helical" evidence="11">
    <location>
        <begin position="500"/>
        <end position="522"/>
    </location>
</feature>
<evidence type="ECO:0000256" key="4">
    <source>
        <dbReference type="ARBA" id="ARBA00022679"/>
    </source>
</evidence>
<evidence type="ECO:0000256" key="10">
    <source>
        <dbReference type="SAM" id="MobiDB-lite"/>
    </source>
</evidence>
<evidence type="ECO:0000256" key="11">
    <source>
        <dbReference type="SAM" id="Phobius"/>
    </source>
</evidence>
<evidence type="ECO:0000256" key="8">
    <source>
        <dbReference type="ARBA" id="ARBA00022989"/>
    </source>
</evidence>
<feature type="region of interest" description="Disordered" evidence="10">
    <location>
        <begin position="900"/>
        <end position="920"/>
    </location>
</feature>
<evidence type="ECO:0000313" key="13">
    <source>
        <dbReference type="Proteomes" id="UP000226431"/>
    </source>
</evidence>
<name>A0A2C5XFP8_9HYPO</name>
<dbReference type="OrthoDB" id="377083at2759"/>
<dbReference type="GO" id="GO:0043048">
    <property type="term" value="P:dolichyl monophosphate biosynthetic process"/>
    <property type="evidence" value="ECO:0007669"/>
    <property type="project" value="TreeGrafter"/>
</dbReference>
<keyword evidence="7" id="KW-0256">Endoplasmic reticulum</keyword>
<keyword evidence="5 11" id="KW-0812">Transmembrane</keyword>
<sequence length="920" mass="100060">MPAPSADEASKPDDASSTLTPDDPRPYRALSRSPHPYHHQTPERCVLDHHHSSSPPSESGTDADDEHFLKGLPASRVRLHKGLRGQNEFASRPSTPLVHPASSEHELPDSLVEQHVVQARDSLACHLREAAFRNKVLIRRVTEFCLVALLGRIVRSNAGVSLLLTVWRRDLQLLGLLLAALLALYPLRVAAWAYRRHRPCRLWPFEMPLDFDPAPLLYPPAITVFASLLISVGNQAVLLPNIILSISALPRSLIPTTEPTAPFDTPQWLVSCLPLIWTSSDTAMLSAQQGLTGEMLVLLHPLHQTLCSVLQHLTTTSLLDAELQLLSVALINILVLAVSPQIQVLKALLWVGGLSAMVLCGPVISWGISLARVPKWRFRKTPDVVEDAPRALSWRRATKGLLGLFRGDGFDDGDPSSEDDKSPSRFVGLSRVRTLDKNGARSKLAEDEAKRGSIARRHTMPHPDKARIALTSSGRRRRATSGAARPFLRLTQAQATRRKWLYAAYVYACLLAIILVGVRAHVQRYALGGHEPIGWGLGYLLGDWPWFRSEAGVGRWICLDDGPAADGEGQRLDGWVQRLRLEVWGEAKTRLLISGYWLAILVVGLMVVLRLKDTYEVDTRRKVFHFMMVAMFLPATYVDPAFAALALALMLALFLMLDLVRASQLPPLSKPIASFLAPYVDGRDFRGSVVVSHIFLLIGCAIPLWLALATVPRTTTASTCRAGWEVTIREVSMVSGVVCVGLGDAAASLIGRRFGHRKWLWGGGKSLEGSAAFALAVSVGLAVASAWLRAGGWSVAEGEAGGSLAGAVVCASVASLTEAVLTGGNDNVIVPVVLWTCVKSHLAHKKAEQALCILGQAAQHKGHALPGVKPRGRPAQQPVHHVHHVDLDVERGVRRGVVEDEVEGGAEADVPEEGEVGRVG</sequence>
<feature type="transmembrane region" description="Helical" evidence="11">
    <location>
        <begin position="731"/>
        <end position="750"/>
    </location>
</feature>
<accession>A0A2C5XFP8</accession>
<comment type="caution">
    <text evidence="12">The sequence shown here is derived from an EMBL/GenBank/DDBJ whole genome shotgun (WGS) entry which is preliminary data.</text>
</comment>